<evidence type="ECO:0000313" key="2">
    <source>
        <dbReference type="EMBL" id="OGY45991.1"/>
    </source>
</evidence>
<comment type="caution">
    <text evidence="2">The sequence shown here is derived from an EMBL/GenBank/DDBJ whole genome shotgun (WGS) entry which is preliminary data.</text>
</comment>
<accession>A0A1G1Y179</accession>
<reference evidence="2 3" key="1">
    <citation type="journal article" date="2016" name="Nat. Commun.">
        <title>Thousands of microbial genomes shed light on interconnected biogeochemical processes in an aquifer system.</title>
        <authorList>
            <person name="Anantharaman K."/>
            <person name="Brown C.T."/>
            <person name="Hug L.A."/>
            <person name="Sharon I."/>
            <person name="Castelle C.J."/>
            <person name="Probst A.J."/>
            <person name="Thomas B.C."/>
            <person name="Singh A."/>
            <person name="Wilkins M.J."/>
            <person name="Karaoz U."/>
            <person name="Brodie E.L."/>
            <person name="Williams K.H."/>
            <person name="Hubbard S.S."/>
            <person name="Banfield J.F."/>
        </authorList>
    </citation>
    <scope>NUCLEOTIDE SEQUENCE [LARGE SCALE GENOMIC DNA]</scope>
</reference>
<dbReference type="AlphaFoldDB" id="A0A1G1Y179"/>
<organism evidence="2 3">
    <name type="scientific">Candidatus Buchananbacteria bacterium RIFCSPHIGHO2_01_FULL_44_11</name>
    <dbReference type="NCBI Taxonomy" id="1797535"/>
    <lineage>
        <taxon>Bacteria</taxon>
        <taxon>Candidatus Buchananiibacteriota</taxon>
    </lineage>
</organism>
<dbReference type="InterPro" id="IPR043993">
    <property type="entry name" value="T4SS_pilin"/>
</dbReference>
<dbReference type="Pfam" id="PF18895">
    <property type="entry name" value="T4SS_pilin"/>
    <property type="match status" value="1"/>
</dbReference>
<name>A0A1G1Y179_9BACT</name>
<keyword evidence="1" id="KW-1133">Transmembrane helix</keyword>
<sequence>MKIRNFLILLITILVFSLYLVSPVLAQGSGSTQTSGETDSGGGDLVDTTSLQNPLGPGNLDPRAIIGNIIRVILGLVGSLALAVFVWGGFTWVMSAGNDEKIKKGKDMMVWASLGLAVVFLSYVLVRFIIEALTSSGGSTG</sequence>
<feature type="transmembrane region" description="Helical" evidence="1">
    <location>
        <begin position="65"/>
        <end position="87"/>
    </location>
</feature>
<protein>
    <submittedName>
        <fullName evidence="2">Uncharacterized protein</fullName>
    </submittedName>
</protein>
<dbReference type="Proteomes" id="UP000178240">
    <property type="component" value="Unassembled WGS sequence"/>
</dbReference>
<evidence type="ECO:0000256" key="1">
    <source>
        <dbReference type="SAM" id="Phobius"/>
    </source>
</evidence>
<proteinExistence type="predicted"/>
<dbReference type="STRING" id="1797535.A2744_00295"/>
<dbReference type="EMBL" id="MHIE01000009">
    <property type="protein sequence ID" value="OGY45991.1"/>
    <property type="molecule type" value="Genomic_DNA"/>
</dbReference>
<keyword evidence="1" id="KW-0812">Transmembrane</keyword>
<keyword evidence="1" id="KW-0472">Membrane</keyword>
<feature type="transmembrane region" description="Helical" evidence="1">
    <location>
        <begin position="108"/>
        <end position="130"/>
    </location>
</feature>
<gene>
    <name evidence="2" type="ORF">A2744_00295</name>
</gene>
<evidence type="ECO:0000313" key="3">
    <source>
        <dbReference type="Proteomes" id="UP000178240"/>
    </source>
</evidence>